<sequence>MTLVMMRFHELMYLADMVHHAYIGPSLQYTCFATGLRVLSFSPSPSTFCQSHWARIPARIVGPWRAVIHDDRLRAYTTNTEMQPGGCSEWFDLSIHSRRGDNDRSRFYNTSLDFAYNRQRFSNQQPVLSSHACSRASSESYLAKSTSSL</sequence>
<evidence type="ECO:0000313" key="2">
    <source>
        <dbReference type="Proteomes" id="UP000018144"/>
    </source>
</evidence>
<dbReference type="AlphaFoldDB" id="U4LEZ8"/>
<dbReference type="EMBL" id="HF935427">
    <property type="protein sequence ID" value="CCX30122.1"/>
    <property type="molecule type" value="Genomic_DNA"/>
</dbReference>
<gene>
    <name evidence="1" type="ORF">PCON_08224</name>
</gene>
<keyword evidence="2" id="KW-1185">Reference proteome</keyword>
<protein>
    <submittedName>
        <fullName evidence="1">Uncharacterized protein</fullName>
    </submittedName>
</protein>
<accession>U4LEZ8</accession>
<reference evidence="1 2" key="1">
    <citation type="journal article" date="2013" name="PLoS Genet.">
        <title>The genome and development-dependent transcriptomes of Pyronema confluens: a window into fungal evolution.</title>
        <authorList>
            <person name="Traeger S."/>
            <person name="Altegoer F."/>
            <person name="Freitag M."/>
            <person name="Gabaldon T."/>
            <person name="Kempken F."/>
            <person name="Kumar A."/>
            <person name="Marcet-Houben M."/>
            <person name="Poggeler S."/>
            <person name="Stajich J.E."/>
            <person name="Nowrousian M."/>
        </authorList>
    </citation>
    <scope>NUCLEOTIDE SEQUENCE [LARGE SCALE GENOMIC DNA]</scope>
    <source>
        <strain evidence="2">CBS 100304</strain>
        <tissue evidence="1">Vegetative mycelium</tissue>
    </source>
</reference>
<evidence type="ECO:0000313" key="1">
    <source>
        <dbReference type="EMBL" id="CCX30122.1"/>
    </source>
</evidence>
<proteinExistence type="predicted"/>
<organism evidence="1 2">
    <name type="scientific">Pyronema omphalodes (strain CBS 100304)</name>
    <name type="common">Pyronema confluens</name>
    <dbReference type="NCBI Taxonomy" id="1076935"/>
    <lineage>
        <taxon>Eukaryota</taxon>
        <taxon>Fungi</taxon>
        <taxon>Dikarya</taxon>
        <taxon>Ascomycota</taxon>
        <taxon>Pezizomycotina</taxon>
        <taxon>Pezizomycetes</taxon>
        <taxon>Pezizales</taxon>
        <taxon>Pyronemataceae</taxon>
        <taxon>Pyronema</taxon>
    </lineage>
</organism>
<dbReference type="Proteomes" id="UP000018144">
    <property type="component" value="Unassembled WGS sequence"/>
</dbReference>
<name>U4LEZ8_PYROM</name>